<dbReference type="STRING" id="1121391.SAMN02745206_02814"/>
<dbReference type="RefSeq" id="WP_073040551.1">
    <property type="nucleotide sequence ID" value="NZ_FQVB01000030.1"/>
</dbReference>
<evidence type="ECO:0000256" key="1">
    <source>
        <dbReference type="SAM" id="Phobius"/>
    </source>
</evidence>
<dbReference type="AlphaFoldDB" id="A0A1M5F831"/>
<evidence type="ECO:0000313" key="3">
    <source>
        <dbReference type="Proteomes" id="UP000184076"/>
    </source>
</evidence>
<dbReference type="EMBL" id="FQVB01000030">
    <property type="protein sequence ID" value="SHF87272.1"/>
    <property type="molecule type" value="Genomic_DNA"/>
</dbReference>
<feature type="transmembrane region" description="Helical" evidence="1">
    <location>
        <begin position="7"/>
        <end position="28"/>
    </location>
</feature>
<proteinExistence type="predicted"/>
<gene>
    <name evidence="2" type="ORF">SAMN02745206_02814</name>
</gene>
<keyword evidence="1" id="KW-0472">Membrane</keyword>
<organism evidence="2 3">
    <name type="scientific">Desulfacinum infernum DSM 9756</name>
    <dbReference type="NCBI Taxonomy" id="1121391"/>
    <lineage>
        <taxon>Bacteria</taxon>
        <taxon>Pseudomonadati</taxon>
        <taxon>Thermodesulfobacteriota</taxon>
        <taxon>Syntrophobacteria</taxon>
        <taxon>Syntrophobacterales</taxon>
        <taxon>Syntrophobacteraceae</taxon>
        <taxon>Desulfacinum</taxon>
    </lineage>
</organism>
<protein>
    <submittedName>
        <fullName evidence="2">Uncharacterized protein</fullName>
    </submittedName>
</protein>
<name>A0A1M5F831_9BACT</name>
<evidence type="ECO:0000313" key="2">
    <source>
        <dbReference type="EMBL" id="SHF87272.1"/>
    </source>
</evidence>
<keyword evidence="1" id="KW-1133">Transmembrane helix</keyword>
<dbReference type="OrthoDB" id="9943611at2"/>
<accession>A0A1M5F831</accession>
<feature type="transmembrane region" description="Helical" evidence="1">
    <location>
        <begin position="34"/>
        <end position="57"/>
    </location>
</feature>
<reference evidence="3" key="1">
    <citation type="submission" date="2016-11" db="EMBL/GenBank/DDBJ databases">
        <authorList>
            <person name="Varghese N."/>
            <person name="Submissions S."/>
        </authorList>
    </citation>
    <scope>NUCLEOTIDE SEQUENCE [LARGE SCALE GENOMIC DNA]</scope>
    <source>
        <strain evidence="3">DSM 9756</strain>
    </source>
</reference>
<sequence length="71" mass="7894">MNARQKGIVIAMDLLLLLELTVCMYWGAARGEMMAAFFIRSFLPMALATVIGARFCIRRCRSVRAAGPREG</sequence>
<keyword evidence="3" id="KW-1185">Reference proteome</keyword>
<dbReference type="Proteomes" id="UP000184076">
    <property type="component" value="Unassembled WGS sequence"/>
</dbReference>
<keyword evidence="1" id="KW-0812">Transmembrane</keyword>